<dbReference type="CDD" id="cd01285">
    <property type="entry name" value="nucleoside_deaminase"/>
    <property type="match status" value="1"/>
</dbReference>
<accession>A0A5C2RYU6</accession>
<dbReference type="InterPro" id="IPR002125">
    <property type="entry name" value="CMP_dCMP_dom"/>
</dbReference>
<evidence type="ECO:0000256" key="4">
    <source>
        <dbReference type="ARBA" id="ARBA00006576"/>
    </source>
</evidence>
<dbReference type="GO" id="GO:0004131">
    <property type="term" value="F:cytosine deaminase activity"/>
    <property type="evidence" value="ECO:0007669"/>
    <property type="project" value="UniProtKB-EC"/>
</dbReference>
<keyword evidence="8" id="KW-0378">Hydrolase</keyword>
<dbReference type="GO" id="GO:0008270">
    <property type="term" value="F:zinc ion binding"/>
    <property type="evidence" value="ECO:0007669"/>
    <property type="project" value="InterPro"/>
</dbReference>
<dbReference type="PROSITE" id="PS00903">
    <property type="entry name" value="CYT_DCMP_DEAMINASES_1"/>
    <property type="match status" value="1"/>
</dbReference>
<evidence type="ECO:0000256" key="13">
    <source>
        <dbReference type="ARBA" id="ARBA00060700"/>
    </source>
</evidence>
<dbReference type="PANTHER" id="PTHR11079">
    <property type="entry name" value="CYTOSINE DEAMINASE FAMILY MEMBER"/>
    <property type="match status" value="1"/>
</dbReference>
<dbReference type="GO" id="GO:0005634">
    <property type="term" value="C:nucleus"/>
    <property type="evidence" value="ECO:0007669"/>
    <property type="project" value="UniProtKB-SubCell"/>
</dbReference>
<evidence type="ECO:0000256" key="7">
    <source>
        <dbReference type="ARBA" id="ARBA00022723"/>
    </source>
</evidence>
<comment type="cofactor">
    <cofactor evidence="1">
        <name>Zn(2+)</name>
        <dbReference type="ChEBI" id="CHEBI:29105"/>
    </cofactor>
</comment>
<keyword evidence="9" id="KW-0862">Zinc</keyword>
<dbReference type="InterPro" id="IPR016193">
    <property type="entry name" value="Cytidine_deaminase-like"/>
</dbReference>
<evidence type="ECO:0000256" key="2">
    <source>
        <dbReference type="ARBA" id="ARBA00004123"/>
    </source>
</evidence>
<sequence length="163" mass="17842">MESASANIVHADTMGMDVAFANAKKSYEEGGVPIGAAIVYHGGSEPRVVGQGHNQRVQKASPILHGETAALENAGRLKPEVYRNSTMYTTLSPCSMCTGAILLYKIPRLVIGENVNFTGDEDLLRSRGVEVVVLNDEKCKELMGRYIREKPEDWYEDIGETVP</sequence>
<evidence type="ECO:0000259" key="17">
    <source>
        <dbReference type="PROSITE" id="PS51747"/>
    </source>
</evidence>
<proteinExistence type="inferred from homology"/>
<evidence type="ECO:0000256" key="11">
    <source>
        <dbReference type="ARBA" id="ARBA00050113"/>
    </source>
</evidence>
<dbReference type="Proteomes" id="UP000313359">
    <property type="component" value="Unassembled WGS sequence"/>
</dbReference>
<evidence type="ECO:0000313" key="18">
    <source>
        <dbReference type="EMBL" id="RPD56257.1"/>
    </source>
</evidence>
<comment type="subcellular location">
    <subcellularLocation>
        <location evidence="3">Cytoplasm</location>
    </subcellularLocation>
    <subcellularLocation>
        <location evidence="2">Nucleus</location>
    </subcellularLocation>
</comment>
<keyword evidence="7" id="KW-0479">Metal-binding</keyword>
<evidence type="ECO:0000256" key="3">
    <source>
        <dbReference type="ARBA" id="ARBA00004496"/>
    </source>
</evidence>
<evidence type="ECO:0000256" key="6">
    <source>
        <dbReference type="ARBA" id="ARBA00022490"/>
    </source>
</evidence>
<dbReference type="SUPFAM" id="SSF53927">
    <property type="entry name" value="Cytidine deaminase-like"/>
    <property type="match status" value="1"/>
</dbReference>
<comment type="pathway">
    <text evidence="13">Pyrimidine metabolism; UMP biosynthesis via salvage pathway; uracil from cytosine: step 1/1.</text>
</comment>
<feature type="domain" description="CMP/dCMP-type deaminase" evidence="17">
    <location>
        <begin position="10"/>
        <end position="130"/>
    </location>
</feature>
<dbReference type="STRING" id="1328759.A0A5C2RYU6"/>
<comment type="catalytic activity">
    <reaction evidence="11">
        <text>cytosine + H2O + H(+) = uracil + NH4(+)</text>
        <dbReference type="Rhea" id="RHEA:20605"/>
        <dbReference type="ChEBI" id="CHEBI:15377"/>
        <dbReference type="ChEBI" id="CHEBI:15378"/>
        <dbReference type="ChEBI" id="CHEBI:16040"/>
        <dbReference type="ChEBI" id="CHEBI:17568"/>
        <dbReference type="ChEBI" id="CHEBI:28938"/>
        <dbReference type="EC" id="3.5.4.1"/>
    </reaction>
</comment>
<dbReference type="OrthoDB" id="408702at2759"/>
<comment type="similarity">
    <text evidence="4">Belongs to the cytidine and deoxycytidylate deaminase family.</text>
</comment>
<dbReference type="GO" id="GO:0046087">
    <property type="term" value="P:cytidine metabolic process"/>
    <property type="evidence" value="ECO:0007669"/>
    <property type="project" value="TreeGrafter"/>
</dbReference>
<keyword evidence="6" id="KW-0963">Cytoplasm</keyword>
<dbReference type="GO" id="GO:0005737">
    <property type="term" value="C:cytoplasm"/>
    <property type="evidence" value="ECO:0007669"/>
    <property type="project" value="UniProtKB-SubCell"/>
</dbReference>
<evidence type="ECO:0000256" key="16">
    <source>
        <dbReference type="ARBA" id="ARBA00084039"/>
    </source>
</evidence>
<comment type="subunit">
    <text evidence="5">Homodimer.</text>
</comment>
<organism evidence="18 19">
    <name type="scientific">Lentinus tigrinus ALCF2SS1-6</name>
    <dbReference type="NCBI Taxonomy" id="1328759"/>
    <lineage>
        <taxon>Eukaryota</taxon>
        <taxon>Fungi</taxon>
        <taxon>Dikarya</taxon>
        <taxon>Basidiomycota</taxon>
        <taxon>Agaricomycotina</taxon>
        <taxon>Agaricomycetes</taxon>
        <taxon>Polyporales</taxon>
        <taxon>Polyporaceae</taxon>
        <taxon>Lentinus</taxon>
    </lineage>
</organism>
<dbReference type="EMBL" id="ML122289">
    <property type="protein sequence ID" value="RPD56257.1"/>
    <property type="molecule type" value="Genomic_DNA"/>
</dbReference>
<name>A0A5C2RYU6_9APHY</name>
<dbReference type="GO" id="GO:0008655">
    <property type="term" value="P:pyrimidine-containing compound salvage"/>
    <property type="evidence" value="ECO:0007669"/>
    <property type="project" value="TreeGrafter"/>
</dbReference>
<evidence type="ECO:0000256" key="8">
    <source>
        <dbReference type="ARBA" id="ARBA00022801"/>
    </source>
</evidence>
<reference evidence="18" key="1">
    <citation type="journal article" date="2018" name="Genome Biol. Evol.">
        <title>Genomics and development of Lentinus tigrinus, a white-rot wood-decaying mushroom with dimorphic fruiting bodies.</title>
        <authorList>
            <person name="Wu B."/>
            <person name="Xu Z."/>
            <person name="Knudson A."/>
            <person name="Carlson A."/>
            <person name="Chen N."/>
            <person name="Kovaka S."/>
            <person name="LaButti K."/>
            <person name="Lipzen A."/>
            <person name="Pennachio C."/>
            <person name="Riley R."/>
            <person name="Schakwitz W."/>
            <person name="Umezawa K."/>
            <person name="Ohm R.A."/>
            <person name="Grigoriev I.V."/>
            <person name="Nagy L.G."/>
            <person name="Gibbons J."/>
            <person name="Hibbett D."/>
        </authorList>
    </citation>
    <scope>NUCLEOTIDE SEQUENCE [LARGE SCALE GENOMIC DNA]</scope>
    <source>
        <strain evidence="18">ALCF2SS1-6</strain>
    </source>
</reference>
<evidence type="ECO:0000256" key="14">
    <source>
        <dbReference type="ARBA" id="ARBA00066550"/>
    </source>
</evidence>
<dbReference type="Gene3D" id="3.40.140.10">
    <property type="entry name" value="Cytidine Deaminase, domain 2"/>
    <property type="match status" value="1"/>
</dbReference>
<dbReference type="GO" id="GO:0019858">
    <property type="term" value="P:cytosine metabolic process"/>
    <property type="evidence" value="ECO:0007669"/>
    <property type="project" value="UniProtKB-ARBA"/>
</dbReference>
<keyword evidence="19" id="KW-1185">Reference proteome</keyword>
<evidence type="ECO:0000256" key="10">
    <source>
        <dbReference type="ARBA" id="ARBA00023242"/>
    </source>
</evidence>
<dbReference type="Pfam" id="PF00383">
    <property type="entry name" value="dCMP_cyt_deam_1"/>
    <property type="match status" value="1"/>
</dbReference>
<dbReference type="FunFam" id="3.40.140.10:FF:000016">
    <property type="entry name" value="Cytosine deaminase"/>
    <property type="match status" value="1"/>
</dbReference>
<dbReference type="PANTHER" id="PTHR11079:SF190">
    <property type="entry name" value="CYTOSINE DEAMINASE"/>
    <property type="match status" value="1"/>
</dbReference>
<evidence type="ECO:0000256" key="1">
    <source>
        <dbReference type="ARBA" id="ARBA00001947"/>
    </source>
</evidence>
<evidence type="ECO:0000256" key="15">
    <source>
        <dbReference type="ARBA" id="ARBA00074321"/>
    </source>
</evidence>
<dbReference type="AlphaFoldDB" id="A0A5C2RYU6"/>
<comment type="function">
    <text evidence="12">Catalyzes the hydrolytic deamination of cytosine to uracil or 5-methylcytosine to thymine. Is involved in the pyrimidine salvage pathway, which allows the cell to utilize cytosine for pyrimidine nucleotide synthesis.</text>
</comment>
<evidence type="ECO:0000256" key="12">
    <source>
        <dbReference type="ARBA" id="ARBA00056232"/>
    </source>
</evidence>
<keyword evidence="10" id="KW-0539">Nucleus</keyword>
<protein>
    <recommendedName>
        <fullName evidence="15">Cytosine deaminase</fullName>
        <ecNumber evidence="14">3.5.4.1</ecNumber>
    </recommendedName>
    <alternativeName>
        <fullName evidence="16">Cytosine aminohydrolase</fullName>
    </alternativeName>
</protein>
<dbReference type="PROSITE" id="PS51747">
    <property type="entry name" value="CYT_DCMP_DEAMINASES_2"/>
    <property type="match status" value="1"/>
</dbReference>
<dbReference type="EC" id="3.5.4.1" evidence="14"/>
<gene>
    <name evidence="18" type="ORF">L227DRAFT_283109</name>
</gene>
<dbReference type="InterPro" id="IPR016192">
    <property type="entry name" value="APOBEC/CMP_deaminase_Zn-bd"/>
</dbReference>
<evidence type="ECO:0000256" key="5">
    <source>
        <dbReference type="ARBA" id="ARBA00011738"/>
    </source>
</evidence>
<dbReference type="GO" id="GO:0008835">
    <property type="term" value="F:diaminohydroxyphosphoribosylaminopyrimidine deaminase activity"/>
    <property type="evidence" value="ECO:0007669"/>
    <property type="project" value="TreeGrafter"/>
</dbReference>
<evidence type="ECO:0000256" key="9">
    <source>
        <dbReference type="ARBA" id="ARBA00022833"/>
    </source>
</evidence>
<evidence type="ECO:0000313" key="19">
    <source>
        <dbReference type="Proteomes" id="UP000313359"/>
    </source>
</evidence>